<sequence length="164" mass="19205">MTSNSLRRRRKESKPIFEKIKSHLEAAALKVDPKSTLGDAISYFLKHEQKLKVFLKRGDIEIDNNAAERAIRRIAIIRKNSLHAGSERGAQAWMCFSSLVATSEANRVCPRRYLHWLYFCFDEKRTDTERTLEERTEGIMPWDFKKLEDAKDPQHVELMKKVLQ</sequence>
<keyword evidence="3" id="KW-1185">Reference proteome</keyword>
<protein>
    <submittedName>
        <fullName evidence="2">Transposase</fullName>
    </submittedName>
</protein>
<evidence type="ECO:0000259" key="1">
    <source>
        <dbReference type="Pfam" id="PF03050"/>
    </source>
</evidence>
<dbReference type="InterPro" id="IPR004291">
    <property type="entry name" value="Transposase_IS66_central"/>
</dbReference>
<dbReference type="RefSeq" id="WP_176856061.1">
    <property type="nucleotide sequence ID" value="NZ_JABCJD010000014.1"/>
</dbReference>
<reference evidence="2 3" key="1">
    <citation type="submission" date="2020-04" db="EMBL/GenBank/DDBJ databases">
        <title>Donghicola sp., a member of the Rhodobacteraceae family isolated from mangrove forest in Thailand.</title>
        <authorList>
            <person name="Charoenyingcharoen P."/>
            <person name="Yukphan P."/>
        </authorList>
    </citation>
    <scope>NUCLEOTIDE SEQUENCE [LARGE SCALE GENOMIC DNA]</scope>
    <source>
        <strain evidence="2 3">C2-DW-16</strain>
    </source>
</reference>
<dbReference type="Proteomes" id="UP000523601">
    <property type="component" value="Unassembled WGS sequence"/>
</dbReference>
<evidence type="ECO:0000313" key="3">
    <source>
        <dbReference type="Proteomes" id="UP000523601"/>
    </source>
</evidence>
<accession>A0ABX2PJU2</accession>
<dbReference type="Pfam" id="PF03050">
    <property type="entry name" value="DDE_Tnp_IS66"/>
    <property type="match status" value="1"/>
</dbReference>
<organism evidence="2 3">
    <name type="scientific">Donghicola mangrovi</name>
    <dbReference type="NCBI Taxonomy" id="2729614"/>
    <lineage>
        <taxon>Bacteria</taxon>
        <taxon>Pseudomonadati</taxon>
        <taxon>Pseudomonadota</taxon>
        <taxon>Alphaproteobacteria</taxon>
        <taxon>Rhodobacterales</taxon>
        <taxon>Roseobacteraceae</taxon>
        <taxon>Donghicola</taxon>
    </lineage>
</organism>
<name>A0ABX2PJU2_9RHOB</name>
<dbReference type="EMBL" id="JABCJD010000014">
    <property type="protein sequence ID" value="NVO29371.1"/>
    <property type="molecule type" value="Genomic_DNA"/>
</dbReference>
<feature type="domain" description="Transposase IS66 central" evidence="1">
    <location>
        <begin position="5"/>
        <end position="92"/>
    </location>
</feature>
<proteinExistence type="predicted"/>
<dbReference type="PANTHER" id="PTHR33678">
    <property type="entry name" value="BLL1576 PROTEIN"/>
    <property type="match status" value="1"/>
</dbReference>
<dbReference type="InterPro" id="IPR052344">
    <property type="entry name" value="Transposase-related"/>
</dbReference>
<evidence type="ECO:0000313" key="2">
    <source>
        <dbReference type="EMBL" id="NVO29371.1"/>
    </source>
</evidence>
<comment type="caution">
    <text evidence="2">The sequence shown here is derived from an EMBL/GenBank/DDBJ whole genome shotgun (WGS) entry which is preliminary data.</text>
</comment>
<gene>
    <name evidence="2" type="ORF">HJ526_18275</name>
</gene>